<protein>
    <recommendedName>
        <fullName evidence="5">AAA+ ATPase domain-containing protein</fullName>
    </recommendedName>
</protein>
<dbReference type="InterPro" id="IPR025420">
    <property type="entry name" value="DUF4143"/>
</dbReference>
<feature type="domain" description="DUF4143" evidence="2">
    <location>
        <begin position="201"/>
        <end position="348"/>
    </location>
</feature>
<sequence length="400" mass="46414">MKNRDLYLTQLINFRDKPLIKVITGIRRCGKSTLLSLFENYLIEAGVLKEYIIRMNFESFEFDNISSYKELHAHIEKNLINKKDKHYILLDEVQQVDSWEKVINSFLVDANVDIYITGSNAYLLSSELSTLLSGRYVEIKMQPLSFKEYLDFIEFNFTDSVQEQFNKYLEYGGLPTVTKLLDHPDTIGPFLEGIYNTVLLKDVIERNNIRDTALLESVLRFIGANIGSVISTKKISDYLTSSGRKTTSDTIDNYLKMLENAFIIYKANRYDLKGKMFLKTLEKYYIVDIGIRNQLTGLRNTDYGHILENIIYLELLRRGYNVTIGKIGSFEVDFVATKSNEKIYYQVSATILDEKTKNRELRPLQAIPDNYPKYILTMDQTIYSDFSGIKVLNIIDFLLE</sequence>
<keyword evidence="4" id="KW-1185">Reference proteome</keyword>
<name>A0A1W1VJZ2_DESTI</name>
<dbReference type="PANTHER" id="PTHR33295:SF20">
    <property type="entry name" value="ATPASE"/>
    <property type="match status" value="1"/>
</dbReference>
<dbReference type="AlphaFoldDB" id="A0A1W1VJZ2"/>
<dbReference type="OrthoDB" id="9801684at2"/>
<dbReference type="InterPro" id="IPR027417">
    <property type="entry name" value="P-loop_NTPase"/>
</dbReference>
<evidence type="ECO:0000313" key="4">
    <source>
        <dbReference type="Proteomes" id="UP000192731"/>
    </source>
</evidence>
<dbReference type="PANTHER" id="PTHR33295">
    <property type="entry name" value="ATPASE"/>
    <property type="match status" value="1"/>
</dbReference>
<dbReference type="Proteomes" id="UP000192731">
    <property type="component" value="Unassembled WGS sequence"/>
</dbReference>
<evidence type="ECO:0000259" key="1">
    <source>
        <dbReference type="Pfam" id="PF13173"/>
    </source>
</evidence>
<feature type="domain" description="AAA" evidence="1">
    <location>
        <begin position="20"/>
        <end position="150"/>
    </location>
</feature>
<dbReference type="RefSeq" id="WP_084053898.1">
    <property type="nucleotide sequence ID" value="NZ_FWWT01000022.1"/>
</dbReference>
<organism evidence="3 4">
    <name type="scientific">Desulfonispora thiosulfatigenes DSM 11270</name>
    <dbReference type="NCBI Taxonomy" id="656914"/>
    <lineage>
        <taxon>Bacteria</taxon>
        <taxon>Bacillati</taxon>
        <taxon>Bacillota</taxon>
        <taxon>Clostridia</taxon>
        <taxon>Eubacteriales</taxon>
        <taxon>Peptococcaceae</taxon>
        <taxon>Desulfonispora</taxon>
    </lineage>
</organism>
<evidence type="ECO:0000259" key="2">
    <source>
        <dbReference type="Pfam" id="PF13635"/>
    </source>
</evidence>
<dbReference type="InterPro" id="IPR041682">
    <property type="entry name" value="AAA_14"/>
</dbReference>
<reference evidence="3 4" key="1">
    <citation type="submission" date="2017-04" db="EMBL/GenBank/DDBJ databases">
        <authorList>
            <person name="Afonso C.L."/>
            <person name="Miller P.J."/>
            <person name="Scott M.A."/>
            <person name="Spackman E."/>
            <person name="Goraichik I."/>
            <person name="Dimitrov K.M."/>
            <person name="Suarez D.L."/>
            <person name="Swayne D.E."/>
        </authorList>
    </citation>
    <scope>NUCLEOTIDE SEQUENCE [LARGE SCALE GENOMIC DNA]</scope>
    <source>
        <strain evidence="3 4">DSM 11270</strain>
    </source>
</reference>
<dbReference type="Pfam" id="PF13173">
    <property type="entry name" value="AAA_14"/>
    <property type="match status" value="1"/>
</dbReference>
<evidence type="ECO:0008006" key="5">
    <source>
        <dbReference type="Google" id="ProtNLM"/>
    </source>
</evidence>
<dbReference type="STRING" id="656914.SAMN00017405_0077"/>
<dbReference type="Pfam" id="PF13635">
    <property type="entry name" value="DUF4143"/>
    <property type="match status" value="1"/>
</dbReference>
<dbReference type="SUPFAM" id="SSF52540">
    <property type="entry name" value="P-loop containing nucleoside triphosphate hydrolases"/>
    <property type="match status" value="1"/>
</dbReference>
<evidence type="ECO:0000313" key="3">
    <source>
        <dbReference type="EMBL" id="SMB93687.1"/>
    </source>
</evidence>
<dbReference type="EMBL" id="FWWT01000022">
    <property type="protein sequence ID" value="SMB93687.1"/>
    <property type="molecule type" value="Genomic_DNA"/>
</dbReference>
<gene>
    <name evidence="3" type="ORF">SAMN00017405_0077</name>
</gene>
<accession>A0A1W1VJZ2</accession>
<proteinExistence type="predicted"/>